<reference evidence="1 2" key="1">
    <citation type="journal article" date="2016" name="Front. Microbiol.">
        <title>Genome Sequence of the Piezophilic, Mesophilic Sulfate-Reducing Bacterium Desulfovibrio indicus J2T.</title>
        <authorList>
            <person name="Cao J."/>
            <person name="Maignien L."/>
            <person name="Shao Z."/>
            <person name="Alain K."/>
            <person name="Jebbar M."/>
        </authorList>
    </citation>
    <scope>NUCLEOTIDE SEQUENCE [LARGE SCALE GENOMIC DNA]</scope>
    <source>
        <strain evidence="1 2">J2</strain>
    </source>
</reference>
<accession>A0ABM5YTT4</accession>
<name>A0ABM5YTT4_9BACT</name>
<organism evidence="1 2">
    <name type="scientific">Pseudodesulfovibrio indicus</name>
    <dbReference type="NCBI Taxonomy" id="1716143"/>
    <lineage>
        <taxon>Bacteria</taxon>
        <taxon>Pseudomonadati</taxon>
        <taxon>Thermodesulfobacteriota</taxon>
        <taxon>Desulfovibrionia</taxon>
        <taxon>Desulfovibrionales</taxon>
        <taxon>Desulfovibrionaceae</taxon>
    </lineage>
</organism>
<protein>
    <recommendedName>
        <fullName evidence="3">Tetratricopeptide repeat protein</fullName>
    </recommendedName>
</protein>
<evidence type="ECO:0000313" key="1">
    <source>
        <dbReference type="EMBL" id="AMK10918.1"/>
    </source>
</evidence>
<dbReference type="Proteomes" id="UP000055611">
    <property type="component" value="Chromosome"/>
</dbReference>
<keyword evidence="2" id="KW-1185">Reference proteome</keyword>
<evidence type="ECO:0000313" key="2">
    <source>
        <dbReference type="Proteomes" id="UP000055611"/>
    </source>
</evidence>
<gene>
    <name evidence="1" type="ORF">AWY79_07240</name>
</gene>
<evidence type="ECO:0008006" key="3">
    <source>
        <dbReference type="Google" id="ProtNLM"/>
    </source>
</evidence>
<sequence>MALCMATSGLAAVDQDNGAWKVDYAEAENLLLGARFDAALDKTDAAIAKLKAGGPGPDLAQVYYLKSLLLIYSGHDRILLEKTLGEAIKAAPAMPIPDKEYFADPRLDEWRTKVFKEMSEEAERVVGRGEQLFGSGEYCGCVEVLGDVSWYTKVSVNAKSLIAIAEKKCAPPEPVAAPAAPAAPAVAVAPAAQTPAVPKQDLTQSRKIGVLPICFEGGLQNVYGATESREWRDAMQKHFANYEIELVNNVDYKLMKERFGVEDCQDLLEGKVWVIDQEVVDSIKGVERDIPGGRKYIMEQGGYKYLVVSSMIPKGQVSTLSASAVIFKAQLFSSVKASSPLEDDSRHVPENQLKFFSWYFEKLAGDIDPE</sequence>
<proteinExistence type="predicted"/>
<dbReference type="EMBL" id="CP014206">
    <property type="protein sequence ID" value="AMK10918.1"/>
    <property type="molecule type" value="Genomic_DNA"/>
</dbReference>